<reference evidence="1 2" key="1">
    <citation type="submission" date="2024-01" db="EMBL/GenBank/DDBJ databases">
        <authorList>
            <person name="Waweru B."/>
        </authorList>
    </citation>
    <scope>NUCLEOTIDE SEQUENCE [LARGE SCALE GENOMIC DNA]</scope>
</reference>
<evidence type="ECO:0000313" key="1">
    <source>
        <dbReference type="EMBL" id="CAK7323859.1"/>
    </source>
</evidence>
<sequence>MEEEEQADGWTWSPSQVVGPVHGIKTLVRGTNTAIRTTTQIRRDKEWKIQSLRRK</sequence>
<organism evidence="1 2">
    <name type="scientific">Dovyalis caffra</name>
    <dbReference type="NCBI Taxonomy" id="77055"/>
    <lineage>
        <taxon>Eukaryota</taxon>
        <taxon>Viridiplantae</taxon>
        <taxon>Streptophyta</taxon>
        <taxon>Embryophyta</taxon>
        <taxon>Tracheophyta</taxon>
        <taxon>Spermatophyta</taxon>
        <taxon>Magnoliopsida</taxon>
        <taxon>eudicotyledons</taxon>
        <taxon>Gunneridae</taxon>
        <taxon>Pentapetalae</taxon>
        <taxon>rosids</taxon>
        <taxon>fabids</taxon>
        <taxon>Malpighiales</taxon>
        <taxon>Salicaceae</taxon>
        <taxon>Flacourtieae</taxon>
        <taxon>Dovyalis</taxon>
    </lineage>
</organism>
<keyword evidence="2" id="KW-1185">Reference proteome</keyword>
<proteinExistence type="predicted"/>
<dbReference type="EMBL" id="CAWUPB010000175">
    <property type="protein sequence ID" value="CAK7323859.1"/>
    <property type="molecule type" value="Genomic_DNA"/>
</dbReference>
<gene>
    <name evidence="1" type="ORF">DCAF_LOCUS1489</name>
</gene>
<name>A0AAV1QUR3_9ROSI</name>
<comment type="caution">
    <text evidence="1">The sequence shown here is derived from an EMBL/GenBank/DDBJ whole genome shotgun (WGS) entry which is preliminary data.</text>
</comment>
<dbReference type="Proteomes" id="UP001314170">
    <property type="component" value="Unassembled WGS sequence"/>
</dbReference>
<protein>
    <submittedName>
        <fullName evidence="1">Uncharacterized protein</fullName>
    </submittedName>
</protein>
<dbReference type="AlphaFoldDB" id="A0AAV1QUR3"/>
<evidence type="ECO:0000313" key="2">
    <source>
        <dbReference type="Proteomes" id="UP001314170"/>
    </source>
</evidence>
<accession>A0AAV1QUR3</accession>